<evidence type="ECO:0000313" key="4">
    <source>
        <dbReference type="Proteomes" id="UP000284057"/>
    </source>
</evidence>
<feature type="region of interest" description="Disordered" evidence="1">
    <location>
        <begin position="1"/>
        <end position="27"/>
    </location>
</feature>
<keyword evidence="4" id="KW-1185">Reference proteome</keyword>
<evidence type="ECO:0000313" key="3">
    <source>
        <dbReference type="EMBL" id="RIQ21368.1"/>
    </source>
</evidence>
<feature type="non-terminal residue" evidence="3">
    <location>
        <position position="1"/>
    </location>
</feature>
<feature type="compositionally biased region" description="Pro residues" evidence="1">
    <location>
        <begin position="1"/>
        <end position="10"/>
    </location>
</feature>
<evidence type="ECO:0000256" key="1">
    <source>
        <dbReference type="SAM" id="MobiDB-lite"/>
    </source>
</evidence>
<reference evidence="3 4" key="1">
    <citation type="submission" date="2018-09" db="EMBL/GenBank/DDBJ databases">
        <title>Isolation, diversity and antifungal activity of actinobacteria from wheat.</title>
        <authorList>
            <person name="Han C."/>
        </authorList>
    </citation>
    <scope>NUCLEOTIDE SEQUENCE [LARGE SCALE GENOMIC DNA]</scope>
    <source>
        <strain evidence="3 4">NEAU-YY265</strain>
    </source>
</reference>
<name>A0A418KPK3_9ACTN</name>
<evidence type="ECO:0000256" key="2">
    <source>
        <dbReference type="SAM" id="Phobius"/>
    </source>
</evidence>
<keyword evidence="2" id="KW-0472">Membrane</keyword>
<gene>
    <name evidence="3" type="ORF">DY240_15260</name>
</gene>
<dbReference type="AlphaFoldDB" id="A0A418KPK3"/>
<feature type="transmembrane region" description="Helical" evidence="2">
    <location>
        <begin position="32"/>
        <end position="59"/>
    </location>
</feature>
<comment type="caution">
    <text evidence="3">The sequence shown here is derived from an EMBL/GenBank/DDBJ whole genome shotgun (WGS) entry which is preliminary data.</text>
</comment>
<feature type="compositionally biased region" description="Pro residues" evidence="1">
    <location>
        <begin position="18"/>
        <end position="27"/>
    </location>
</feature>
<keyword evidence="2" id="KW-1133">Transmembrane helix</keyword>
<dbReference type="Proteomes" id="UP000284057">
    <property type="component" value="Unassembled WGS sequence"/>
</dbReference>
<sequence length="60" mass="6159">PPRPQAPRPAGPTRTAPAGPPRRPAPAPSDSIALPLIVGAFLFLVAMPHVLLAIVLVLVP</sequence>
<keyword evidence="2" id="KW-0812">Transmembrane</keyword>
<organism evidence="3 4">
    <name type="scientific">Jiangella rhizosphaerae</name>
    <dbReference type="NCBI Taxonomy" id="2293569"/>
    <lineage>
        <taxon>Bacteria</taxon>
        <taxon>Bacillati</taxon>
        <taxon>Actinomycetota</taxon>
        <taxon>Actinomycetes</taxon>
        <taxon>Jiangellales</taxon>
        <taxon>Jiangellaceae</taxon>
        <taxon>Jiangella</taxon>
    </lineage>
</organism>
<accession>A0A418KPK3</accession>
<protein>
    <submittedName>
        <fullName evidence="3">MFS transporter</fullName>
    </submittedName>
</protein>
<proteinExistence type="predicted"/>
<dbReference type="EMBL" id="QUAL01000150">
    <property type="protein sequence ID" value="RIQ21368.1"/>
    <property type="molecule type" value="Genomic_DNA"/>
</dbReference>